<dbReference type="PATRIC" id="fig|391937.3.peg.1050"/>
<dbReference type="Proteomes" id="UP000006786">
    <property type="component" value="Unassembled WGS sequence"/>
</dbReference>
<proteinExistence type="predicted"/>
<dbReference type="SUPFAM" id="SSF50199">
    <property type="entry name" value="Staphylococcal nuclease"/>
    <property type="match status" value="1"/>
</dbReference>
<reference evidence="2 3" key="1">
    <citation type="journal article" date="2012" name="J. Bacteriol.">
        <title>Genome Sequence of Nitratireductor pacificus Type Strain pht-3B.</title>
        <authorList>
            <person name="Lai Q."/>
            <person name="Li G."/>
            <person name="Shao Z."/>
        </authorList>
    </citation>
    <scope>NUCLEOTIDE SEQUENCE [LARGE SCALE GENOMIC DNA]</scope>
    <source>
        <strain evidence="3">pht-3B</strain>
    </source>
</reference>
<keyword evidence="3" id="KW-1185">Reference proteome</keyword>
<dbReference type="InterPro" id="IPR035437">
    <property type="entry name" value="SNase_OB-fold_sf"/>
</dbReference>
<feature type="region of interest" description="Disordered" evidence="1">
    <location>
        <begin position="43"/>
        <end position="62"/>
    </location>
</feature>
<dbReference type="eggNOG" id="COG1525">
    <property type="taxonomic scope" value="Bacteria"/>
</dbReference>
<dbReference type="STRING" id="391937.NA2_05101"/>
<evidence type="ECO:0000256" key="1">
    <source>
        <dbReference type="SAM" id="MobiDB-lite"/>
    </source>
</evidence>
<name>K2MHG1_9HYPH</name>
<organism evidence="2 3">
    <name type="scientific">Nitratireductor pacificus pht-3B</name>
    <dbReference type="NCBI Taxonomy" id="391937"/>
    <lineage>
        <taxon>Bacteria</taxon>
        <taxon>Pseudomonadati</taxon>
        <taxon>Pseudomonadota</taxon>
        <taxon>Alphaproteobacteria</taxon>
        <taxon>Hyphomicrobiales</taxon>
        <taxon>Phyllobacteriaceae</taxon>
        <taxon>Nitratireductor</taxon>
    </lineage>
</organism>
<dbReference type="Gene3D" id="2.40.50.90">
    <property type="match status" value="1"/>
</dbReference>
<dbReference type="EMBL" id="AMRM01000004">
    <property type="protein sequence ID" value="EKF20140.1"/>
    <property type="molecule type" value="Genomic_DNA"/>
</dbReference>
<feature type="region of interest" description="Disordered" evidence="1">
    <location>
        <begin position="167"/>
        <end position="193"/>
    </location>
</feature>
<evidence type="ECO:0000313" key="2">
    <source>
        <dbReference type="EMBL" id="EKF20140.1"/>
    </source>
</evidence>
<gene>
    <name evidence="2" type="ORF">NA2_05101</name>
</gene>
<sequence length="193" mass="20465">MVVSALLLAGPGLLPALAQERRAPRIIAPELIAPPPVDPSMLNRLTPRAPLSDLAGPSPEPKRADTLYYRPVAIAAGLIESEGRTITIAGIRIVAPDRVCDARAGGVWPCGKQARTAFRYWLRGRAVECGAGADVTEENAETPLRCTLAGYDVGKWLVENGWALADPDGPYAEEAETARETRKGIFSGGPSPS</sequence>
<comment type="caution">
    <text evidence="2">The sequence shown here is derived from an EMBL/GenBank/DDBJ whole genome shotgun (WGS) entry which is preliminary data.</text>
</comment>
<accession>K2MHG1</accession>
<evidence type="ECO:0008006" key="4">
    <source>
        <dbReference type="Google" id="ProtNLM"/>
    </source>
</evidence>
<protein>
    <recommendedName>
        <fullName evidence="4">Nuclease</fullName>
    </recommendedName>
</protein>
<dbReference type="AlphaFoldDB" id="K2MHG1"/>
<dbReference type="OrthoDB" id="9810674at2"/>
<evidence type="ECO:0000313" key="3">
    <source>
        <dbReference type="Proteomes" id="UP000006786"/>
    </source>
</evidence>